<dbReference type="InterPro" id="IPR007699">
    <property type="entry name" value="SGS_dom"/>
</dbReference>
<evidence type="ECO:0000313" key="4">
    <source>
        <dbReference type="Proteomes" id="UP000649617"/>
    </source>
</evidence>
<comment type="caution">
    <text evidence="3">The sequence shown here is derived from an EMBL/GenBank/DDBJ whole genome shotgun (WGS) entry which is preliminary data.</text>
</comment>
<sequence>MAARLVLVTRACTPPTANRDHKAKAESPPAAAAATTASSSKVAAAASQGSSGYVAPAVDVRPVGPWTEITTFALDLGGYNKPDISIDLRLKGVESLAAENVTCDFKEDSFDLKVLGLDGKNHRFVRTNLEKDIVPAESSIKVKKNHVIITLRKVKGEYGYDSWTDLCAKGKRKPTASKSENPQDSIMSMMKDLYDEGDDNMKKIIGEAMYKAR</sequence>
<feature type="domain" description="CS" evidence="2">
    <location>
        <begin position="65"/>
        <end position="167"/>
    </location>
</feature>
<dbReference type="Gene3D" id="2.60.40.790">
    <property type="match status" value="1"/>
</dbReference>
<dbReference type="EMBL" id="CAJNIZ010045027">
    <property type="protein sequence ID" value="CAE7708429.1"/>
    <property type="molecule type" value="Genomic_DNA"/>
</dbReference>
<dbReference type="GO" id="GO:0005634">
    <property type="term" value="C:nucleus"/>
    <property type="evidence" value="ECO:0007669"/>
    <property type="project" value="TreeGrafter"/>
</dbReference>
<dbReference type="CDD" id="cd06468">
    <property type="entry name" value="p23_CacyBP"/>
    <property type="match status" value="1"/>
</dbReference>
<accession>A0A812X6L4</accession>
<dbReference type="GO" id="GO:0015631">
    <property type="term" value="F:tubulin binding"/>
    <property type="evidence" value="ECO:0007669"/>
    <property type="project" value="InterPro"/>
</dbReference>
<dbReference type="OrthoDB" id="164025at2759"/>
<dbReference type="InterPro" id="IPR008978">
    <property type="entry name" value="HSP20-like_chaperone"/>
</dbReference>
<dbReference type="PROSITE" id="PS51048">
    <property type="entry name" value="SGS"/>
    <property type="match status" value="1"/>
</dbReference>
<reference evidence="3" key="1">
    <citation type="submission" date="2021-02" db="EMBL/GenBank/DDBJ databases">
        <authorList>
            <person name="Dougan E. K."/>
            <person name="Rhodes N."/>
            <person name="Thang M."/>
            <person name="Chan C."/>
        </authorList>
    </citation>
    <scope>NUCLEOTIDE SEQUENCE</scope>
</reference>
<dbReference type="GO" id="GO:0044548">
    <property type="term" value="F:S100 protein binding"/>
    <property type="evidence" value="ECO:0007669"/>
    <property type="project" value="InterPro"/>
</dbReference>
<dbReference type="Pfam" id="PF04969">
    <property type="entry name" value="CS"/>
    <property type="match status" value="1"/>
</dbReference>
<dbReference type="InterPro" id="IPR007052">
    <property type="entry name" value="CS_dom"/>
</dbReference>
<proteinExistence type="predicted"/>
<dbReference type="GO" id="GO:0031625">
    <property type="term" value="F:ubiquitin protein ligase binding"/>
    <property type="evidence" value="ECO:0007669"/>
    <property type="project" value="InterPro"/>
</dbReference>
<protein>
    <submittedName>
        <fullName evidence="3">Cacybp protein</fullName>
    </submittedName>
</protein>
<dbReference type="SUPFAM" id="SSF49764">
    <property type="entry name" value="HSP20-like chaperones"/>
    <property type="match status" value="1"/>
</dbReference>
<dbReference type="PANTHER" id="PTHR13164">
    <property type="entry name" value="CALICYLIN BINDING PROTEIN"/>
    <property type="match status" value="1"/>
</dbReference>
<dbReference type="InterPro" id="IPR037893">
    <property type="entry name" value="CS_CacyBP"/>
</dbReference>
<name>A0A812X6L4_SYMPI</name>
<gene>
    <name evidence="3" type="primary">Cacybp</name>
    <name evidence="3" type="ORF">SPIL2461_LOCUS20039</name>
</gene>
<organism evidence="3 4">
    <name type="scientific">Symbiodinium pilosum</name>
    <name type="common">Dinoflagellate</name>
    <dbReference type="NCBI Taxonomy" id="2952"/>
    <lineage>
        <taxon>Eukaryota</taxon>
        <taxon>Sar</taxon>
        <taxon>Alveolata</taxon>
        <taxon>Dinophyceae</taxon>
        <taxon>Suessiales</taxon>
        <taxon>Symbiodiniaceae</taxon>
        <taxon>Symbiodinium</taxon>
    </lineage>
</organism>
<dbReference type="Proteomes" id="UP000649617">
    <property type="component" value="Unassembled WGS sequence"/>
</dbReference>
<keyword evidence="4" id="KW-1185">Reference proteome</keyword>
<dbReference type="AlphaFoldDB" id="A0A812X6L4"/>
<dbReference type="InterPro" id="IPR052289">
    <property type="entry name" value="Calcyclin-binding_UBL-bridge"/>
</dbReference>
<feature type="domain" description="SGS" evidence="1">
    <location>
        <begin position="148"/>
        <end position="213"/>
    </location>
</feature>
<evidence type="ECO:0000313" key="3">
    <source>
        <dbReference type="EMBL" id="CAE7708429.1"/>
    </source>
</evidence>
<evidence type="ECO:0000259" key="2">
    <source>
        <dbReference type="PROSITE" id="PS51203"/>
    </source>
</evidence>
<dbReference type="PROSITE" id="PS51203">
    <property type="entry name" value="CS"/>
    <property type="match status" value="1"/>
</dbReference>
<evidence type="ECO:0000259" key="1">
    <source>
        <dbReference type="PROSITE" id="PS51048"/>
    </source>
</evidence>
<dbReference type="PANTHER" id="PTHR13164:SF3">
    <property type="entry name" value="CALCYCLIN-BINDING PROTEIN"/>
    <property type="match status" value="1"/>
</dbReference>